<reference evidence="2 3" key="1">
    <citation type="journal article" date="2020" name="Mol. Biol. Evol.">
        <title>Distinct Expression and Methylation Patterns for Genes with Different Fates following a Single Whole-Genome Duplication in Flowering Plants.</title>
        <authorList>
            <person name="Shi T."/>
            <person name="Rahmani R.S."/>
            <person name="Gugger P.F."/>
            <person name="Wang M."/>
            <person name="Li H."/>
            <person name="Zhang Y."/>
            <person name="Li Z."/>
            <person name="Wang Q."/>
            <person name="Van de Peer Y."/>
            <person name="Marchal K."/>
            <person name="Chen J."/>
        </authorList>
    </citation>
    <scope>NUCLEOTIDE SEQUENCE [LARGE SCALE GENOMIC DNA]</scope>
    <source>
        <tissue evidence="2">Leaf</tissue>
    </source>
</reference>
<dbReference type="AlphaFoldDB" id="A0A822XNK8"/>
<proteinExistence type="predicted"/>
<feature type="transmembrane region" description="Helical" evidence="1">
    <location>
        <begin position="46"/>
        <end position="62"/>
    </location>
</feature>
<dbReference type="Proteomes" id="UP000607653">
    <property type="component" value="Unassembled WGS sequence"/>
</dbReference>
<keyword evidence="1" id="KW-0812">Transmembrane</keyword>
<evidence type="ECO:0000313" key="2">
    <source>
        <dbReference type="EMBL" id="DAD20526.1"/>
    </source>
</evidence>
<name>A0A822XNK8_NELNU</name>
<evidence type="ECO:0000256" key="1">
    <source>
        <dbReference type="SAM" id="Phobius"/>
    </source>
</evidence>
<sequence length="64" mass="7704">MVSYEMLIPPRWNCSAKWIMDCFEIYLIWPMKVVGPMLVPVERLDQAALLVLLVTYYYYFFYGL</sequence>
<keyword evidence="1" id="KW-1133">Transmembrane helix</keyword>
<keyword evidence="3" id="KW-1185">Reference proteome</keyword>
<evidence type="ECO:0000313" key="3">
    <source>
        <dbReference type="Proteomes" id="UP000607653"/>
    </source>
</evidence>
<keyword evidence="1" id="KW-0472">Membrane</keyword>
<gene>
    <name evidence="2" type="ORF">HUJ06_021989</name>
</gene>
<protein>
    <submittedName>
        <fullName evidence="2">Uncharacterized protein</fullName>
    </submittedName>
</protein>
<accession>A0A822XNK8</accession>
<comment type="caution">
    <text evidence="2">The sequence shown here is derived from an EMBL/GenBank/DDBJ whole genome shotgun (WGS) entry which is preliminary data.</text>
</comment>
<dbReference type="EMBL" id="DUZY01000001">
    <property type="protein sequence ID" value="DAD20526.1"/>
    <property type="molecule type" value="Genomic_DNA"/>
</dbReference>
<organism evidence="2 3">
    <name type="scientific">Nelumbo nucifera</name>
    <name type="common">Sacred lotus</name>
    <dbReference type="NCBI Taxonomy" id="4432"/>
    <lineage>
        <taxon>Eukaryota</taxon>
        <taxon>Viridiplantae</taxon>
        <taxon>Streptophyta</taxon>
        <taxon>Embryophyta</taxon>
        <taxon>Tracheophyta</taxon>
        <taxon>Spermatophyta</taxon>
        <taxon>Magnoliopsida</taxon>
        <taxon>Proteales</taxon>
        <taxon>Nelumbonaceae</taxon>
        <taxon>Nelumbo</taxon>
    </lineage>
</organism>